<sequence length="116" mass="13071">MLNSCISQVKGFFKAAGKNMELAILDQEIKVENGVVTIEVVGSVQEEIANKMRPDLVSQIRSLSGADQLSIQILLKEEVETNSNRLYTNSEKLTYLKEKHPALMELQRKFGLEVDF</sequence>
<evidence type="ECO:0008006" key="3">
    <source>
        <dbReference type="Google" id="ProtNLM"/>
    </source>
</evidence>
<organism evidence="1 2">
    <name type="scientific">Algoriphagus boseongensis</name>
    <dbReference type="NCBI Taxonomy" id="1442587"/>
    <lineage>
        <taxon>Bacteria</taxon>
        <taxon>Pseudomonadati</taxon>
        <taxon>Bacteroidota</taxon>
        <taxon>Cytophagia</taxon>
        <taxon>Cytophagales</taxon>
        <taxon>Cyclobacteriaceae</taxon>
        <taxon>Algoriphagus</taxon>
    </lineage>
</organism>
<protein>
    <recommendedName>
        <fullName evidence="3">DNA polymerase-3 subunit gamma/tau</fullName>
    </recommendedName>
</protein>
<gene>
    <name evidence="1" type="ORF">DFQ04_2407</name>
</gene>
<proteinExistence type="predicted"/>
<comment type="caution">
    <text evidence="1">The sequence shown here is derived from an EMBL/GenBank/DDBJ whole genome shotgun (WGS) entry which is preliminary data.</text>
</comment>
<name>A0A4R6T6J5_9BACT</name>
<reference evidence="1 2" key="1">
    <citation type="submission" date="2019-03" db="EMBL/GenBank/DDBJ databases">
        <title>Genomic Encyclopedia of Type Strains, Phase III (KMG-III): the genomes of soil and plant-associated and newly described type strains.</title>
        <authorList>
            <person name="Whitman W."/>
        </authorList>
    </citation>
    <scope>NUCLEOTIDE SEQUENCE [LARGE SCALE GENOMIC DNA]</scope>
    <source>
        <strain evidence="1 2">CECT 8446</strain>
    </source>
</reference>
<dbReference type="EMBL" id="SNYF01000007">
    <property type="protein sequence ID" value="TDQ16290.1"/>
    <property type="molecule type" value="Genomic_DNA"/>
</dbReference>
<evidence type="ECO:0000313" key="1">
    <source>
        <dbReference type="EMBL" id="TDQ16290.1"/>
    </source>
</evidence>
<dbReference type="AlphaFoldDB" id="A0A4R6T6J5"/>
<accession>A0A4R6T6J5</accession>
<evidence type="ECO:0000313" key="2">
    <source>
        <dbReference type="Proteomes" id="UP000294535"/>
    </source>
</evidence>
<dbReference type="Proteomes" id="UP000294535">
    <property type="component" value="Unassembled WGS sequence"/>
</dbReference>
<keyword evidence="2" id="KW-1185">Reference proteome</keyword>